<dbReference type="Proteomes" id="UP000597617">
    <property type="component" value="Unassembled WGS sequence"/>
</dbReference>
<evidence type="ECO:0000256" key="1">
    <source>
        <dbReference type="ARBA" id="ARBA00022729"/>
    </source>
</evidence>
<evidence type="ECO:0000259" key="3">
    <source>
        <dbReference type="PROSITE" id="PS51820"/>
    </source>
</evidence>
<feature type="compositionally biased region" description="Pro residues" evidence="2">
    <location>
        <begin position="433"/>
        <end position="447"/>
    </location>
</feature>
<feature type="non-terminal residue" evidence="4">
    <location>
        <position position="1"/>
    </location>
</feature>
<dbReference type="PROSITE" id="PS51820">
    <property type="entry name" value="PA14"/>
    <property type="match status" value="1"/>
</dbReference>
<dbReference type="PANTHER" id="PTHR46769">
    <property type="entry name" value="POLYCYSTIC KIDNEY AND HEPATIC DISEASE 1 (AUTOSOMAL RECESSIVE)-LIKE 1"/>
    <property type="match status" value="1"/>
</dbReference>
<reference evidence="4 5" key="1">
    <citation type="submission" date="2020-11" db="EMBL/GenBank/DDBJ databases">
        <authorList>
            <person name="Kim M.K."/>
        </authorList>
    </citation>
    <scope>NUCLEOTIDE SEQUENCE [LARGE SCALE GENOMIC DNA]</scope>
    <source>
        <strain evidence="4 5">BT683</strain>
    </source>
</reference>
<dbReference type="RefSeq" id="WP_196280886.1">
    <property type="nucleotide sequence ID" value="NZ_JADQDQ010000002.1"/>
</dbReference>
<dbReference type="NCBIfam" id="TIGR04183">
    <property type="entry name" value="Por_Secre_tail"/>
    <property type="match status" value="1"/>
</dbReference>
<evidence type="ECO:0000313" key="5">
    <source>
        <dbReference type="Proteomes" id="UP000597617"/>
    </source>
</evidence>
<dbReference type="EMBL" id="JADQDQ010000002">
    <property type="protein sequence ID" value="MBF9236487.1"/>
    <property type="molecule type" value="Genomic_DNA"/>
</dbReference>
<proteinExistence type="predicted"/>
<dbReference type="InterPro" id="IPR011330">
    <property type="entry name" value="Glyco_hydro/deAcase_b/a-brl"/>
</dbReference>
<keyword evidence="5" id="KW-1185">Reference proteome</keyword>
<dbReference type="SUPFAM" id="SSF56988">
    <property type="entry name" value="Anthrax protective antigen"/>
    <property type="match status" value="1"/>
</dbReference>
<organism evidence="4 5">
    <name type="scientific">Hymenobacter jeongseonensis</name>
    <dbReference type="NCBI Taxonomy" id="2791027"/>
    <lineage>
        <taxon>Bacteria</taxon>
        <taxon>Pseudomonadati</taxon>
        <taxon>Bacteroidota</taxon>
        <taxon>Cytophagia</taxon>
        <taxon>Cytophagales</taxon>
        <taxon>Hymenobacteraceae</taxon>
        <taxon>Hymenobacter</taxon>
    </lineage>
</organism>
<dbReference type="InterPro" id="IPR026444">
    <property type="entry name" value="Secre_tail"/>
</dbReference>
<dbReference type="InterPro" id="IPR037524">
    <property type="entry name" value="PA14/GLEYA"/>
</dbReference>
<feature type="region of interest" description="Disordered" evidence="2">
    <location>
        <begin position="38"/>
        <end position="62"/>
    </location>
</feature>
<evidence type="ECO:0000256" key="2">
    <source>
        <dbReference type="SAM" id="MobiDB-lite"/>
    </source>
</evidence>
<feature type="region of interest" description="Disordered" evidence="2">
    <location>
        <begin position="422"/>
        <end position="454"/>
    </location>
</feature>
<dbReference type="InterPro" id="IPR011658">
    <property type="entry name" value="PA14_dom"/>
</dbReference>
<dbReference type="PANTHER" id="PTHR46769:SF2">
    <property type="entry name" value="FIBROCYSTIN-L ISOFORM 2 PRECURSOR-RELATED"/>
    <property type="match status" value="1"/>
</dbReference>
<dbReference type="Gene3D" id="2.60.120.1560">
    <property type="match status" value="1"/>
</dbReference>
<keyword evidence="1" id="KW-0732">Signal</keyword>
<protein>
    <submittedName>
        <fullName evidence="4">T9SS type A sorting domain-containing protein</fullName>
    </submittedName>
</protein>
<accession>A0ABS0IE75</accession>
<dbReference type="Pfam" id="PF07691">
    <property type="entry name" value="PA14"/>
    <property type="match status" value="1"/>
</dbReference>
<feature type="compositionally biased region" description="Low complexity" evidence="2">
    <location>
        <begin position="423"/>
        <end position="432"/>
    </location>
</feature>
<sequence>KQSWGPGYLAVAWRRPDGVRQEPIPGAALIPYSATTVAAPAPEPTPAPAPAPTPTPTPTPISGSKVRVTFTFSAPPASATSRIAPTLYNKSRVLQFEEDDSPAAIFNDVYPLLKGGVRNGQTYPGLRYTDGCGNARPYTAAVAINGHNTYNNSVWLDPGTQHDASRLVWAQAQELLNNGWDVENHSDLHTATNPAQQISALDGLIANNLQGYKTSVHIVPTNFAGYPTAAFAAGYVAVSSNSQSDNFPMLNAYNGNRVALSALPSPSTPFVYNRYMADQNTGGGETNATFLSRLKTVSDNLMAAGSSASEVYLQRVFTHGMTFSVLADWMNYTQSIAQDRLWVTTLREFAEYRRVSAQVVKTEVLSGNTLTVDLDYAGLSANTRFQNLTLLVTSAGTISNISVTGAQSATYNKATKMVNVFRTPPTTSTPVTSPTPEPTPTPTPTPSPTGCTGTGSLLREQWSNLSGTGIAAIPVTTKATSSAAITQFATPNQTSYNNGARIRGYVCPPLTGTYTFWIVGDETAELYLSTSADPTKKVRIAYSTGWTSSASDFTRMPSQQSVAITLQAGTRYYIESLHKQGWGAGYLAVAWRRPDGVRQEPIPSAALIPYSLSATTASATATTGGLLEASAPAPDLAARPVLGVFPNPLRGADARATVEFALPTAGPVTLELFSLQGQRLRRLYAGPAEAGAPRQVPLDAAGLAEGLYLLRLTSAQQVLTHKIQLTR</sequence>
<dbReference type="SUPFAM" id="SSF88713">
    <property type="entry name" value="Glycoside hydrolase/deacetylase"/>
    <property type="match status" value="1"/>
</dbReference>
<feature type="domain" description="PA14" evidence="3">
    <location>
        <begin position="452"/>
        <end position="606"/>
    </location>
</feature>
<dbReference type="InterPro" id="IPR052387">
    <property type="entry name" value="Fibrocystin"/>
</dbReference>
<evidence type="ECO:0000313" key="4">
    <source>
        <dbReference type="EMBL" id="MBF9236487.1"/>
    </source>
</evidence>
<feature type="compositionally biased region" description="Pro residues" evidence="2">
    <location>
        <begin position="41"/>
        <end position="59"/>
    </location>
</feature>
<name>A0ABS0IE75_9BACT</name>
<comment type="caution">
    <text evidence="4">The sequence shown here is derived from an EMBL/GenBank/DDBJ whole genome shotgun (WGS) entry which is preliminary data.</text>
</comment>
<gene>
    <name evidence="4" type="ORF">I2I05_03675</name>
</gene>